<keyword evidence="12" id="KW-1185">Reference proteome</keyword>
<dbReference type="EMBL" id="GL376573">
    <property type="status" value="NOT_ANNOTATED_CDS"/>
    <property type="molecule type" value="Genomic_DNA"/>
</dbReference>
<dbReference type="InterPro" id="IPR023173">
    <property type="entry name" value="NADPH_Cyt_P450_Rdtase_alpha"/>
</dbReference>
<dbReference type="SUPFAM" id="SSF52218">
    <property type="entry name" value="Flavoproteins"/>
    <property type="match status" value="1"/>
</dbReference>
<dbReference type="PRINTS" id="PR00371">
    <property type="entry name" value="FPNCR"/>
</dbReference>
<evidence type="ECO:0000256" key="2">
    <source>
        <dbReference type="ARBA" id="ARBA00001974"/>
    </source>
</evidence>
<evidence type="ECO:0000256" key="9">
    <source>
        <dbReference type="SAM" id="MobiDB-lite"/>
    </source>
</evidence>
<organism evidence="11 12">
    <name type="scientific">Globisporangium ultimum (strain ATCC 200006 / CBS 805.95 / DAOM BR144)</name>
    <name type="common">Pythium ultimum</name>
    <dbReference type="NCBI Taxonomy" id="431595"/>
    <lineage>
        <taxon>Eukaryota</taxon>
        <taxon>Sar</taxon>
        <taxon>Stramenopiles</taxon>
        <taxon>Oomycota</taxon>
        <taxon>Peronosporomycetes</taxon>
        <taxon>Pythiales</taxon>
        <taxon>Pythiaceae</taxon>
        <taxon>Globisporangium</taxon>
    </lineage>
</organism>
<dbReference type="Gene3D" id="3.40.50.80">
    <property type="entry name" value="Nucleotide-binding domain of ferredoxin-NADP reductase (FNR) module"/>
    <property type="match status" value="1"/>
</dbReference>
<evidence type="ECO:0000256" key="1">
    <source>
        <dbReference type="ARBA" id="ARBA00001917"/>
    </source>
</evidence>
<dbReference type="InParanoid" id="K3WLA4"/>
<evidence type="ECO:0000313" key="11">
    <source>
        <dbReference type="EnsemblProtists" id="PYU1_T005746"/>
    </source>
</evidence>
<dbReference type="GO" id="GO:0010181">
    <property type="term" value="F:FMN binding"/>
    <property type="evidence" value="ECO:0007669"/>
    <property type="project" value="InterPro"/>
</dbReference>
<keyword evidence="5" id="KW-0274">FAD</keyword>
<reference evidence="12" key="1">
    <citation type="journal article" date="2010" name="Genome Biol.">
        <title>Genome sequence of the necrotrophic plant pathogen Pythium ultimum reveals original pathogenicity mechanisms and effector repertoire.</title>
        <authorList>
            <person name="Levesque C.A."/>
            <person name="Brouwer H."/>
            <person name="Cano L."/>
            <person name="Hamilton J.P."/>
            <person name="Holt C."/>
            <person name="Huitema E."/>
            <person name="Raffaele S."/>
            <person name="Robideau G.P."/>
            <person name="Thines M."/>
            <person name="Win J."/>
            <person name="Zerillo M.M."/>
            <person name="Beakes G.W."/>
            <person name="Boore J.L."/>
            <person name="Busam D."/>
            <person name="Dumas B."/>
            <person name="Ferriera S."/>
            <person name="Fuerstenberg S.I."/>
            <person name="Gachon C.M."/>
            <person name="Gaulin E."/>
            <person name="Govers F."/>
            <person name="Grenville-Briggs L."/>
            <person name="Horner N."/>
            <person name="Hostetler J."/>
            <person name="Jiang R.H."/>
            <person name="Johnson J."/>
            <person name="Krajaejun T."/>
            <person name="Lin H."/>
            <person name="Meijer H.J."/>
            <person name="Moore B."/>
            <person name="Morris P."/>
            <person name="Phuntmart V."/>
            <person name="Puiu D."/>
            <person name="Shetty J."/>
            <person name="Stajich J.E."/>
            <person name="Tripathy S."/>
            <person name="Wawra S."/>
            <person name="van West P."/>
            <person name="Whitty B.R."/>
            <person name="Coutinho P.M."/>
            <person name="Henrissat B."/>
            <person name="Martin F."/>
            <person name="Thomas P.D."/>
            <person name="Tyler B.M."/>
            <person name="De Vries R.P."/>
            <person name="Kamoun S."/>
            <person name="Yandell M."/>
            <person name="Tisserat N."/>
            <person name="Buell C.R."/>
        </authorList>
    </citation>
    <scope>NUCLEOTIDE SEQUENCE</scope>
    <source>
        <strain evidence="12">DAOM:BR144</strain>
    </source>
</reference>
<dbReference type="Pfam" id="PF00258">
    <property type="entry name" value="Flavodoxin_1"/>
    <property type="match status" value="1"/>
</dbReference>
<comment type="cofactor">
    <cofactor evidence="2">
        <name>FAD</name>
        <dbReference type="ChEBI" id="CHEBI:57692"/>
    </cofactor>
</comment>
<evidence type="ECO:0000256" key="8">
    <source>
        <dbReference type="ARBA" id="ARBA00023797"/>
    </source>
</evidence>
<dbReference type="PRINTS" id="PR00369">
    <property type="entry name" value="FLAVODOXIN"/>
</dbReference>
<dbReference type="HOGENOM" id="CLU_335415_0_0_1"/>
<dbReference type="PANTHER" id="PTHR19384">
    <property type="entry name" value="NITRIC OXIDE SYNTHASE-RELATED"/>
    <property type="match status" value="1"/>
</dbReference>
<evidence type="ECO:0000259" key="10">
    <source>
        <dbReference type="PROSITE" id="PS50902"/>
    </source>
</evidence>
<dbReference type="VEuPathDB" id="FungiDB:PYU1_G005735"/>
<reference evidence="12" key="2">
    <citation type="submission" date="2010-04" db="EMBL/GenBank/DDBJ databases">
        <authorList>
            <person name="Buell R."/>
            <person name="Hamilton J."/>
            <person name="Hostetler J."/>
        </authorList>
    </citation>
    <scope>NUCLEOTIDE SEQUENCE [LARGE SCALE GENOMIC DNA]</scope>
    <source>
        <strain evidence="12">DAOM:BR144</strain>
    </source>
</reference>
<dbReference type="PROSITE" id="PS50902">
    <property type="entry name" value="FLAVODOXIN_LIKE"/>
    <property type="match status" value="1"/>
</dbReference>
<dbReference type="InterPro" id="IPR017938">
    <property type="entry name" value="Riboflavin_synthase-like_b-brl"/>
</dbReference>
<evidence type="ECO:0000256" key="5">
    <source>
        <dbReference type="ARBA" id="ARBA00022827"/>
    </source>
</evidence>
<reference evidence="11" key="3">
    <citation type="submission" date="2015-02" db="UniProtKB">
        <authorList>
            <consortium name="EnsemblProtists"/>
        </authorList>
    </citation>
    <scope>IDENTIFICATION</scope>
    <source>
        <strain evidence="11">DAOM BR144</strain>
    </source>
</reference>
<feature type="region of interest" description="Disordered" evidence="9">
    <location>
        <begin position="1"/>
        <end position="34"/>
    </location>
</feature>
<accession>K3WLA4</accession>
<dbReference type="STRING" id="431595.K3WLA4"/>
<dbReference type="Pfam" id="PF00175">
    <property type="entry name" value="NAD_binding_1"/>
    <property type="match status" value="1"/>
</dbReference>
<dbReference type="Gene3D" id="1.20.990.10">
    <property type="entry name" value="NADPH-cytochrome p450 Reductase, Chain A, domain 3"/>
    <property type="match status" value="1"/>
</dbReference>
<dbReference type="Proteomes" id="UP000019132">
    <property type="component" value="Unassembled WGS sequence"/>
</dbReference>
<dbReference type="InterPro" id="IPR029039">
    <property type="entry name" value="Flavoprotein-like_sf"/>
</dbReference>
<proteinExistence type="predicted"/>
<protein>
    <recommendedName>
        <fullName evidence="8">NADPH--hemoprotein reductase</fullName>
        <ecNumber evidence="8">1.6.2.4</ecNumber>
    </recommendedName>
</protein>
<dbReference type="OMA" id="SYTIASH"/>
<comment type="cofactor">
    <cofactor evidence="1">
        <name>FMN</name>
        <dbReference type="ChEBI" id="CHEBI:58210"/>
    </cofactor>
</comment>
<keyword evidence="4" id="KW-0288">FMN</keyword>
<dbReference type="EnsemblProtists" id="PYU1_T005746">
    <property type="protein sequence ID" value="PYU1_T005746"/>
    <property type="gene ID" value="PYU1_G005735"/>
</dbReference>
<evidence type="ECO:0000256" key="6">
    <source>
        <dbReference type="ARBA" id="ARBA00022857"/>
    </source>
</evidence>
<evidence type="ECO:0000313" key="12">
    <source>
        <dbReference type="Proteomes" id="UP000019132"/>
    </source>
</evidence>
<dbReference type="GO" id="GO:0003958">
    <property type="term" value="F:NADPH-hemoprotein reductase activity"/>
    <property type="evidence" value="ECO:0007669"/>
    <property type="project" value="UniProtKB-EC"/>
</dbReference>
<dbReference type="InterPro" id="IPR003097">
    <property type="entry name" value="CysJ-like_FAD-binding"/>
</dbReference>
<evidence type="ECO:0000256" key="4">
    <source>
        <dbReference type="ARBA" id="ARBA00022643"/>
    </source>
</evidence>
<dbReference type="GO" id="GO:0050660">
    <property type="term" value="F:flavin adenine dinucleotide binding"/>
    <property type="evidence" value="ECO:0007669"/>
    <property type="project" value="TreeGrafter"/>
</dbReference>
<sequence length="829" mass="93384">MGRRGSNAIHSAPASDSQQQQQVPTSAKRRPSLTFRRSSQVVASAISDVGVYYGSMTGTAARFAALLAKDTAARGMNTTLQSLEHFDAQRFVSQKSLVTTHASVFVVSTHFAGGASPSAEAFYQWLRLVSNNGHTQHMVGPPRAAINLAQEHLEIKVSLENETPVVSVLHANDIPVTSTTKTPDTRAVKPVKAGSPMQLLMDWGRELGKKHRLQEKMILDGMQCAVFGVGSSDYLTYNSMAKFVDARLHALGAVRLCPLGLGDVSEDVEATFLKWKAMFLQQLPIIPNNIRSLAFEHDLVMIPPRNPHHKQQQPTLTSSQGRAQWQQQSRQEDRATPQGSEPQPTNTMPMKSVVVDRYNKPVWLRFRCRTVEEPASVSRFASMPSQRAPVTSSREALDDVVTTRPPKHFLQHRQPNVCLQSISLLSPSNNGDCVVPLNSQEKPRKEVALIRLARLDKDMEYKTADTFGYIPRNSAVAVEKIAAKLGFSLDTWIELYFENTRDKQYQKHHHLPFATPCTVRTALTEFLEIQTVTREFVRVASGFVVEDQERDTLEHLASTDGSTEFNEQFVKRNKGISELLELAPSLRIPFEVFVNITPLIKPRLYLITCSHLKHPECIELAVDLGCSNQGHGVSITYFRDLIELLQVKTPLVMLRGFISPSPFKIPEEMTDPMIMIANGIGIAPMRALLEHRKLEYDRRADYAVLEQGQTRPFRPQNLFFYGCRDSSSILFEEELRKWEKEGFMVLKLAYSAEPEHAKEYVQDIVALHLNEITELTKMSRDARIYVSGKAAMARSVRDVLKTDQYFDEEDGRGWFDKLVENGQYIEDAF</sequence>
<keyword evidence="3" id="KW-0285">Flavoprotein</keyword>
<evidence type="ECO:0000256" key="3">
    <source>
        <dbReference type="ARBA" id="ARBA00022630"/>
    </source>
</evidence>
<feature type="domain" description="Flavodoxin-like" evidence="10">
    <location>
        <begin position="49"/>
        <end position="280"/>
    </location>
</feature>
<name>K3WLA4_GLOUD</name>
<dbReference type="InterPro" id="IPR001709">
    <property type="entry name" value="Flavoprot_Pyr_Nucl_cyt_Rdtase"/>
</dbReference>
<dbReference type="InterPro" id="IPR039261">
    <property type="entry name" value="FNR_nucleotide-bd"/>
</dbReference>
<dbReference type="InterPro" id="IPR001433">
    <property type="entry name" value="OxRdtase_FAD/NAD-bd"/>
</dbReference>
<dbReference type="AlphaFoldDB" id="K3WLA4"/>
<feature type="region of interest" description="Disordered" evidence="9">
    <location>
        <begin position="303"/>
        <end position="352"/>
    </location>
</feature>
<dbReference type="InterPro" id="IPR001094">
    <property type="entry name" value="Flavdoxin-like"/>
</dbReference>
<dbReference type="eggNOG" id="KOG1158">
    <property type="taxonomic scope" value="Eukaryota"/>
</dbReference>
<dbReference type="EC" id="1.6.2.4" evidence="8"/>
<dbReference type="SUPFAM" id="SSF63380">
    <property type="entry name" value="Riboflavin synthase domain-like"/>
    <property type="match status" value="1"/>
</dbReference>
<evidence type="ECO:0000256" key="7">
    <source>
        <dbReference type="ARBA" id="ARBA00023002"/>
    </source>
</evidence>
<dbReference type="Gene3D" id="3.40.50.360">
    <property type="match status" value="1"/>
</dbReference>
<feature type="compositionally biased region" description="Low complexity" evidence="9">
    <location>
        <begin position="318"/>
        <end position="329"/>
    </location>
</feature>
<dbReference type="Pfam" id="PF00667">
    <property type="entry name" value="FAD_binding_1"/>
    <property type="match status" value="1"/>
</dbReference>
<dbReference type="Gene3D" id="2.40.30.10">
    <property type="entry name" value="Translation factors"/>
    <property type="match status" value="1"/>
</dbReference>
<keyword evidence="6" id="KW-0521">NADP</keyword>
<keyword evidence="7" id="KW-0560">Oxidoreductase</keyword>
<dbReference type="InterPro" id="IPR008254">
    <property type="entry name" value="Flavodoxin/NO_synth"/>
</dbReference>
<dbReference type="PANTHER" id="PTHR19384:SF17">
    <property type="entry name" value="NADPH--CYTOCHROME P450 REDUCTASE"/>
    <property type="match status" value="1"/>
</dbReference>
<dbReference type="GO" id="GO:0005829">
    <property type="term" value="C:cytosol"/>
    <property type="evidence" value="ECO:0007669"/>
    <property type="project" value="TreeGrafter"/>
</dbReference>
<dbReference type="SUPFAM" id="SSF52343">
    <property type="entry name" value="Ferredoxin reductase-like, C-terminal NADP-linked domain"/>
    <property type="match status" value="1"/>
</dbReference>
<feature type="compositionally biased region" description="Polar residues" evidence="9">
    <location>
        <begin position="337"/>
        <end position="349"/>
    </location>
</feature>